<dbReference type="CDD" id="cd06445">
    <property type="entry name" value="ATase"/>
    <property type="match status" value="1"/>
</dbReference>
<evidence type="ECO:0000256" key="7">
    <source>
        <dbReference type="ARBA" id="ARBA00022723"/>
    </source>
</evidence>
<dbReference type="Gene3D" id="3.40.10.10">
    <property type="entry name" value="DNA Methylphosphotriester Repair Domain"/>
    <property type="match status" value="1"/>
</dbReference>
<evidence type="ECO:0000256" key="5">
    <source>
        <dbReference type="ARBA" id="ARBA00022603"/>
    </source>
</evidence>
<evidence type="ECO:0000256" key="4">
    <source>
        <dbReference type="ARBA" id="ARBA00011918"/>
    </source>
</evidence>
<evidence type="ECO:0000256" key="1">
    <source>
        <dbReference type="ARBA" id="ARBA00001286"/>
    </source>
</evidence>
<dbReference type="EC" id="2.1.1.63" evidence="4"/>
<evidence type="ECO:0000256" key="2">
    <source>
        <dbReference type="ARBA" id="ARBA00001947"/>
    </source>
</evidence>
<keyword evidence="12" id="KW-0010">Activator</keyword>
<dbReference type="InterPro" id="IPR018060">
    <property type="entry name" value="HTH_AraC"/>
</dbReference>
<feature type="domain" description="HTH araC/xylS-type" evidence="16">
    <location>
        <begin position="99"/>
        <end position="188"/>
    </location>
</feature>
<dbReference type="PANTHER" id="PTHR10815">
    <property type="entry name" value="METHYLATED-DNA--PROTEIN-CYSTEINE METHYLTRANSFERASE"/>
    <property type="match status" value="1"/>
</dbReference>
<dbReference type="FunFam" id="3.40.10.10:FF:000001">
    <property type="entry name" value="DNA-3-methyladenine glycosylase 2"/>
    <property type="match status" value="1"/>
</dbReference>
<keyword evidence="7" id="KW-0479">Metal-binding</keyword>
<dbReference type="Gene3D" id="1.10.10.60">
    <property type="entry name" value="Homeodomain-like"/>
    <property type="match status" value="1"/>
</dbReference>
<evidence type="ECO:0000256" key="10">
    <source>
        <dbReference type="ARBA" id="ARBA00023015"/>
    </source>
</evidence>
<keyword evidence="10" id="KW-0805">Transcription regulation</keyword>
<protein>
    <recommendedName>
        <fullName evidence="4">methylated-DNA--[protein]-cysteine S-methyltransferase</fullName>
        <ecNumber evidence="4">2.1.1.63</ecNumber>
    </recommendedName>
</protein>
<dbReference type="InterPro" id="IPR014048">
    <property type="entry name" value="MethylDNA_cys_MeTrfase_DNA-bd"/>
</dbReference>
<evidence type="ECO:0000256" key="9">
    <source>
        <dbReference type="ARBA" id="ARBA00022833"/>
    </source>
</evidence>
<keyword evidence="9" id="KW-0862">Zinc</keyword>
<comment type="catalytic activity">
    <reaction evidence="15">
        <text>a 6-O-methyl-2'-deoxyguanosine in DNA + L-cysteinyl-[protein] = S-methyl-L-cysteinyl-[protein] + a 2'-deoxyguanosine in DNA</text>
        <dbReference type="Rhea" id="RHEA:24000"/>
        <dbReference type="Rhea" id="RHEA-COMP:10131"/>
        <dbReference type="Rhea" id="RHEA-COMP:10132"/>
        <dbReference type="Rhea" id="RHEA-COMP:11367"/>
        <dbReference type="Rhea" id="RHEA-COMP:11368"/>
        <dbReference type="ChEBI" id="CHEBI:29950"/>
        <dbReference type="ChEBI" id="CHEBI:82612"/>
        <dbReference type="ChEBI" id="CHEBI:85445"/>
        <dbReference type="ChEBI" id="CHEBI:85448"/>
        <dbReference type="EC" id="2.1.1.63"/>
    </reaction>
</comment>
<evidence type="ECO:0000313" key="17">
    <source>
        <dbReference type="EMBL" id="OIQ91390.1"/>
    </source>
</evidence>
<dbReference type="Pfam" id="PF12833">
    <property type="entry name" value="HTH_18"/>
    <property type="match status" value="1"/>
</dbReference>
<evidence type="ECO:0000256" key="14">
    <source>
        <dbReference type="ARBA" id="ARBA00023204"/>
    </source>
</evidence>
<evidence type="ECO:0000259" key="16">
    <source>
        <dbReference type="PROSITE" id="PS01124"/>
    </source>
</evidence>
<sequence>MSKHAEQAAKTISDPRWIAVVARDSRADGQFFYSVRTTGVYCRPSCGSRTPRPENVSFYSTIEDAEHAGFRPCKRCKPDQPPLAEQHAALVAGLCRQIELAETEPSLDELARSAQMSAFHLHRIFKAVTGVTPKAYATAHRTRKIRAELGHSESVTRAIYEAGYSSSGRFYEESNRILGMTPGNFRAGGANTVIRFAVGECSLGAILVAASELGVCAILMGNDPDALARDLQDRFPKADLLGGDAGFEQMIAKVVGFVEMPKLGLDLPLDVRGTAFQQRVWQALRAIPAGSTMSYSDVAREIGAPKSARAVAQACAANALAVAIPCHRVVRTDGGLSGYRWGVERKRALLEREGRS</sequence>
<evidence type="ECO:0000256" key="6">
    <source>
        <dbReference type="ARBA" id="ARBA00022679"/>
    </source>
</evidence>
<dbReference type="InterPro" id="IPR036631">
    <property type="entry name" value="MGMT_N_sf"/>
</dbReference>
<dbReference type="InterPro" id="IPR035451">
    <property type="entry name" value="Ada-like_dom_sf"/>
</dbReference>
<dbReference type="GO" id="GO:0003908">
    <property type="term" value="F:methylated-DNA-[protein]-cysteine S-methyltransferase activity"/>
    <property type="evidence" value="ECO:0007669"/>
    <property type="project" value="UniProtKB-EC"/>
</dbReference>
<comment type="cofactor">
    <cofactor evidence="2">
        <name>Zn(2+)</name>
        <dbReference type="ChEBI" id="CHEBI:29105"/>
    </cofactor>
</comment>
<comment type="caution">
    <text evidence="17">The sequence shown here is derived from an EMBL/GenBank/DDBJ whole genome shotgun (WGS) entry which is preliminary data.</text>
</comment>
<dbReference type="InterPro" id="IPR036217">
    <property type="entry name" value="MethylDNA_cys_MeTrfase_DNAb"/>
</dbReference>
<keyword evidence="5" id="KW-0489">Methyltransferase</keyword>
<dbReference type="PROSITE" id="PS01124">
    <property type="entry name" value="HTH_ARAC_FAMILY_2"/>
    <property type="match status" value="1"/>
</dbReference>
<dbReference type="GO" id="GO:0032259">
    <property type="term" value="P:methylation"/>
    <property type="evidence" value="ECO:0007669"/>
    <property type="project" value="UniProtKB-KW"/>
</dbReference>
<organism evidence="17">
    <name type="scientific">mine drainage metagenome</name>
    <dbReference type="NCBI Taxonomy" id="410659"/>
    <lineage>
        <taxon>unclassified sequences</taxon>
        <taxon>metagenomes</taxon>
        <taxon>ecological metagenomes</taxon>
    </lineage>
</organism>
<comment type="similarity">
    <text evidence="3">Belongs to the MGMT family.</text>
</comment>
<dbReference type="GO" id="GO:0043565">
    <property type="term" value="F:sequence-specific DNA binding"/>
    <property type="evidence" value="ECO:0007669"/>
    <property type="project" value="InterPro"/>
</dbReference>
<evidence type="ECO:0000256" key="3">
    <source>
        <dbReference type="ARBA" id="ARBA00008711"/>
    </source>
</evidence>
<dbReference type="InterPro" id="IPR009057">
    <property type="entry name" value="Homeodomain-like_sf"/>
</dbReference>
<dbReference type="InterPro" id="IPR001497">
    <property type="entry name" value="MethylDNA_cys_MeTrfase_AS"/>
</dbReference>
<dbReference type="PROSITE" id="PS00374">
    <property type="entry name" value="MGMT"/>
    <property type="match status" value="1"/>
</dbReference>
<dbReference type="Pfam" id="PF02805">
    <property type="entry name" value="Ada_Zn_binding"/>
    <property type="match status" value="1"/>
</dbReference>
<dbReference type="AlphaFoldDB" id="A0A1J5R602"/>
<dbReference type="PANTHER" id="PTHR10815:SF14">
    <property type="entry name" value="BIFUNCTIONAL TRANSCRIPTIONAL ACTIVATOR_DNA REPAIR ENZYME ADA"/>
    <property type="match status" value="1"/>
</dbReference>
<keyword evidence="11" id="KW-0238">DNA-binding</keyword>
<dbReference type="SMART" id="SM00342">
    <property type="entry name" value="HTH_ARAC"/>
    <property type="match status" value="1"/>
</dbReference>
<evidence type="ECO:0000256" key="11">
    <source>
        <dbReference type="ARBA" id="ARBA00023125"/>
    </source>
</evidence>
<dbReference type="Gene3D" id="1.10.10.10">
    <property type="entry name" value="Winged helix-like DNA-binding domain superfamily/Winged helix DNA-binding domain"/>
    <property type="match status" value="1"/>
</dbReference>
<dbReference type="InterPro" id="IPR004026">
    <property type="entry name" value="Ada_DNA_repair_Zn-bd"/>
</dbReference>
<name>A0A1J5R602_9ZZZZ</name>
<keyword evidence="13" id="KW-0804">Transcription</keyword>
<dbReference type="GO" id="GO:0008270">
    <property type="term" value="F:zinc ion binding"/>
    <property type="evidence" value="ECO:0007669"/>
    <property type="project" value="InterPro"/>
</dbReference>
<evidence type="ECO:0000256" key="8">
    <source>
        <dbReference type="ARBA" id="ARBA00022763"/>
    </source>
</evidence>
<keyword evidence="6" id="KW-0808">Transferase</keyword>
<comment type="catalytic activity">
    <reaction evidence="1">
        <text>a 4-O-methyl-thymidine in DNA + L-cysteinyl-[protein] = a thymidine in DNA + S-methyl-L-cysteinyl-[protein]</text>
        <dbReference type="Rhea" id="RHEA:53428"/>
        <dbReference type="Rhea" id="RHEA-COMP:10131"/>
        <dbReference type="Rhea" id="RHEA-COMP:10132"/>
        <dbReference type="Rhea" id="RHEA-COMP:13555"/>
        <dbReference type="Rhea" id="RHEA-COMP:13556"/>
        <dbReference type="ChEBI" id="CHEBI:29950"/>
        <dbReference type="ChEBI" id="CHEBI:82612"/>
        <dbReference type="ChEBI" id="CHEBI:137386"/>
        <dbReference type="ChEBI" id="CHEBI:137387"/>
        <dbReference type="EC" id="2.1.1.63"/>
    </reaction>
</comment>
<dbReference type="EMBL" id="MLJW01000261">
    <property type="protein sequence ID" value="OIQ91390.1"/>
    <property type="molecule type" value="Genomic_DNA"/>
</dbReference>
<dbReference type="PIRSF" id="PIRSF000409">
    <property type="entry name" value="Ada"/>
    <property type="match status" value="1"/>
</dbReference>
<dbReference type="FunFam" id="1.10.10.10:FF:000214">
    <property type="entry name" value="Methylated-DNA--protein-cysteine methyltransferase"/>
    <property type="match status" value="1"/>
</dbReference>
<evidence type="ECO:0000256" key="15">
    <source>
        <dbReference type="ARBA" id="ARBA00049348"/>
    </source>
</evidence>
<keyword evidence="14" id="KW-0234">DNA repair</keyword>
<dbReference type="SUPFAM" id="SSF46767">
    <property type="entry name" value="Methylated DNA-protein cysteine methyltransferase, C-terminal domain"/>
    <property type="match status" value="1"/>
</dbReference>
<dbReference type="Pfam" id="PF01035">
    <property type="entry name" value="DNA_binding_1"/>
    <property type="match status" value="1"/>
</dbReference>
<dbReference type="SUPFAM" id="SSF53155">
    <property type="entry name" value="Methylated DNA-protein cysteine methyltransferase domain"/>
    <property type="match status" value="1"/>
</dbReference>
<dbReference type="InterPro" id="IPR036388">
    <property type="entry name" value="WH-like_DNA-bd_sf"/>
</dbReference>
<dbReference type="Gene3D" id="3.30.160.70">
    <property type="entry name" value="Methylated DNA-protein cysteine methyltransferase domain"/>
    <property type="match status" value="1"/>
</dbReference>
<dbReference type="GO" id="GO:0006307">
    <property type="term" value="P:DNA alkylation repair"/>
    <property type="evidence" value="ECO:0007669"/>
    <property type="project" value="UniProtKB-ARBA"/>
</dbReference>
<dbReference type="SUPFAM" id="SSF57884">
    <property type="entry name" value="Ada DNA repair protein, N-terminal domain (N-Ada 10)"/>
    <property type="match status" value="1"/>
</dbReference>
<dbReference type="InterPro" id="IPR016221">
    <property type="entry name" value="Bifunct_regulatory_prot_Ada"/>
</dbReference>
<dbReference type="NCBIfam" id="TIGR00589">
    <property type="entry name" value="ogt"/>
    <property type="match status" value="1"/>
</dbReference>
<dbReference type="SUPFAM" id="SSF46689">
    <property type="entry name" value="Homeodomain-like"/>
    <property type="match status" value="1"/>
</dbReference>
<dbReference type="NCBIfam" id="NF011964">
    <property type="entry name" value="PRK15435.1"/>
    <property type="match status" value="1"/>
</dbReference>
<proteinExistence type="inferred from homology"/>
<dbReference type="GO" id="GO:0003700">
    <property type="term" value="F:DNA-binding transcription factor activity"/>
    <property type="evidence" value="ECO:0007669"/>
    <property type="project" value="InterPro"/>
</dbReference>
<evidence type="ECO:0000256" key="12">
    <source>
        <dbReference type="ARBA" id="ARBA00023159"/>
    </source>
</evidence>
<keyword evidence="8" id="KW-0227">DNA damage</keyword>
<gene>
    <name evidence="17" type="primary">ada_2</name>
    <name evidence="17" type="ORF">GALL_267240</name>
</gene>
<accession>A0A1J5R602</accession>
<evidence type="ECO:0000256" key="13">
    <source>
        <dbReference type="ARBA" id="ARBA00023163"/>
    </source>
</evidence>
<reference evidence="17" key="1">
    <citation type="submission" date="2016-10" db="EMBL/GenBank/DDBJ databases">
        <title>Sequence of Gallionella enrichment culture.</title>
        <authorList>
            <person name="Poehlein A."/>
            <person name="Muehling M."/>
            <person name="Daniel R."/>
        </authorList>
    </citation>
    <scope>NUCLEOTIDE SEQUENCE</scope>
</reference>